<dbReference type="AlphaFoldDB" id="A0A3E0L1B1"/>
<gene>
    <name evidence="1" type="ORF">DWQ54_16790</name>
</gene>
<name>A0A3E0L1B1_9CHRO</name>
<comment type="caution">
    <text evidence="1">The sequence shown here is derived from an EMBL/GenBank/DDBJ whole genome shotgun (WGS) entry which is preliminary data.</text>
</comment>
<proteinExistence type="predicted"/>
<dbReference type="EMBL" id="QQWC01000004">
    <property type="protein sequence ID" value="REJ41298.1"/>
    <property type="molecule type" value="Genomic_DNA"/>
</dbReference>
<evidence type="ECO:0000313" key="2">
    <source>
        <dbReference type="Proteomes" id="UP000256873"/>
    </source>
</evidence>
<reference evidence="1 2" key="1">
    <citation type="submission" date="2017-10" db="EMBL/GenBank/DDBJ databases">
        <title>A large-scale comparative metagenomic study reveals the eutrophication-driven functional interactions in six Microcystis-epibionts communities.</title>
        <authorList>
            <person name="Li Q."/>
            <person name="Lin F."/>
        </authorList>
    </citation>
    <scope>NUCLEOTIDE SEQUENCE [LARGE SCALE GENOMIC DNA]</scope>
    <source>
        <strain evidence="1">TF09</strain>
    </source>
</reference>
<organism evidence="1 2">
    <name type="scientific">Microcystis flos-aquae TF09</name>
    <dbReference type="NCBI Taxonomy" id="2060473"/>
    <lineage>
        <taxon>Bacteria</taxon>
        <taxon>Bacillati</taxon>
        <taxon>Cyanobacteriota</taxon>
        <taxon>Cyanophyceae</taxon>
        <taxon>Oscillatoriophycideae</taxon>
        <taxon>Chroococcales</taxon>
        <taxon>Microcystaceae</taxon>
        <taxon>Microcystis</taxon>
    </lineage>
</organism>
<evidence type="ECO:0000313" key="1">
    <source>
        <dbReference type="EMBL" id="REJ41298.1"/>
    </source>
</evidence>
<protein>
    <submittedName>
        <fullName evidence="1">Uncharacterized protein</fullName>
    </submittedName>
</protein>
<sequence>MNILSVFSFAKGEQYGVTIGQEMKRGKSLEDAIRIAYKEHGIIPVSKIPSSILFPSVFLSAMGGVVGGYYGQNIGFFNQKLKSALLKVSQEMINAGES</sequence>
<dbReference type="Proteomes" id="UP000256873">
    <property type="component" value="Unassembled WGS sequence"/>
</dbReference>
<accession>A0A3E0L1B1</accession>